<evidence type="ECO:0000313" key="3">
    <source>
        <dbReference type="Proteomes" id="UP000307440"/>
    </source>
</evidence>
<keyword evidence="3" id="KW-1185">Reference proteome</keyword>
<organism evidence="2 3">
    <name type="scientific">Coprinopsis marcescibilis</name>
    <name type="common">Agaric fungus</name>
    <name type="synonym">Psathyrella marcescibilis</name>
    <dbReference type="NCBI Taxonomy" id="230819"/>
    <lineage>
        <taxon>Eukaryota</taxon>
        <taxon>Fungi</taxon>
        <taxon>Dikarya</taxon>
        <taxon>Basidiomycota</taxon>
        <taxon>Agaricomycotina</taxon>
        <taxon>Agaricomycetes</taxon>
        <taxon>Agaricomycetidae</taxon>
        <taxon>Agaricales</taxon>
        <taxon>Agaricineae</taxon>
        <taxon>Psathyrellaceae</taxon>
        <taxon>Coprinopsis</taxon>
    </lineage>
</organism>
<dbReference type="AlphaFoldDB" id="A0A5C3KJU8"/>
<dbReference type="EMBL" id="ML210308">
    <property type="protein sequence ID" value="TFK20207.1"/>
    <property type="molecule type" value="Genomic_DNA"/>
</dbReference>
<name>A0A5C3KJU8_COPMA</name>
<accession>A0A5C3KJU8</accession>
<reference evidence="2 3" key="1">
    <citation type="journal article" date="2019" name="Nat. Ecol. Evol.">
        <title>Megaphylogeny resolves global patterns of mushroom evolution.</title>
        <authorList>
            <person name="Varga T."/>
            <person name="Krizsan K."/>
            <person name="Foldi C."/>
            <person name="Dima B."/>
            <person name="Sanchez-Garcia M."/>
            <person name="Sanchez-Ramirez S."/>
            <person name="Szollosi G.J."/>
            <person name="Szarkandi J.G."/>
            <person name="Papp V."/>
            <person name="Albert L."/>
            <person name="Andreopoulos W."/>
            <person name="Angelini C."/>
            <person name="Antonin V."/>
            <person name="Barry K.W."/>
            <person name="Bougher N.L."/>
            <person name="Buchanan P."/>
            <person name="Buyck B."/>
            <person name="Bense V."/>
            <person name="Catcheside P."/>
            <person name="Chovatia M."/>
            <person name="Cooper J."/>
            <person name="Damon W."/>
            <person name="Desjardin D."/>
            <person name="Finy P."/>
            <person name="Geml J."/>
            <person name="Haridas S."/>
            <person name="Hughes K."/>
            <person name="Justo A."/>
            <person name="Karasinski D."/>
            <person name="Kautmanova I."/>
            <person name="Kiss B."/>
            <person name="Kocsube S."/>
            <person name="Kotiranta H."/>
            <person name="LaButti K.M."/>
            <person name="Lechner B.E."/>
            <person name="Liimatainen K."/>
            <person name="Lipzen A."/>
            <person name="Lukacs Z."/>
            <person name="Mihaltcheva S."/>
            <person name="Morgado L.N."/>
            <person name="Niskanen T."/>
            <person name="Noordeloos M.E."/>
            <person name="Ohm R.A."/>
            <person name="Ortiz-Santana B."/>
            <person name="Ovrebo C."/>
            <person name="Racz N."/>
            <person name="Riley R."/>
            <person name="Savchenko A."/>
            <person name="Shiryaev A."/>
            <person name="Soop K."/>
            <person name="Spirin V."/>
            <person name="Szebenyi C."/>
            <person name="Tomsovsky M."/>
            <person name="Tulloss R.E."/>
            <person name="Uehling J."/>
            <person name="Grigoriev I.V."/>
            <person name="Vagvolgyi C."/>
            <person name="Papp T."/>
            <person name="Martin F.M."/>
            <person name="Miettinen O."/>
            <person name="Hibbett D.S."/>
            <person name="Nagy L.G."/>
        </authorList>
    </citation>
    <scope>NUCLEOTIDE SEQUENCE [LARGE SCALE GENOMIC DNA]</scope>
    <source>
        <strain evidence="2 3">CBS 121175</strain>
    </source>
</reference>
<dbReference type="Proteomes" id="UP000307440">
    <property type="component" value="Unassembled WGS sequence"/>
</dbReference>
<protein>
    <submittedName>
        <fullName evidence="2">Uncharacterized protein</fullName>
    </submittedName>
</protein>
<gene>
    <name evidence="2" type="ORF">FA15DRAFT_673692</name>
</gene>
<proteinExistence type="predicted"/>
<feature type="region of interest" description="Disordered" evidence="1">
    <location>
        <begin position="51"/>
        <end position="85"/>
    </location>
</feature>
<evidence type="ECO:0000313" key="2">
    <source>
        <dbReference type="EMBL" id="TFK20207.1"/>
    </source>
</evidence>
<sequence length="85" mass="9209">MGIQDDKETSITSHPTAFLHAHRTQLNCTTTQPGPEVETSQCILCGPIGAATTPHGNHHHHPSIHLTAHPTPASQMRPKQIIKNP</sequence>
<evidence type="ECO:0000256" key="1">
    <source>
        <dbReference type="SAM" id="MobiDB-lite"/>
    </source>
</evidence>